<dbReference type="AlphaFoldDB" id="A0A428FZK5"/>
<dbReference type="Proteomes" id="UP000280182">
    <property type="component" value="Unassembled WGS sequence"/>
</dbReference>
<name>A0A428FZK5_STROR</name>
<evidence type="ECO:0000313" key="1">
    <source>
        <dbReference type="EMBL" id="RSJ68088.1"/>
    </source>
</evidence>
<dbReference type="RefSeq" id="WP_125394830.1">
    <property type="nucleotide sequence ID" value="NZ_RJPJ01000003.1"/>
</dbReference>
<accession>A0A428FZK5</accession>
<reference evidence="1 2" key="1">
    <citation type="submission" date="2018-11" db="EMBL/GenBank/DDBJ databases">
        <title>Species Designations Belie Phenotypic and Genotypic Heterogeneity in Oral Streptococci.</title>
        <authorList>
            <person name="Velsko I."/>
        </authorList>
    </citation>
    <scope>NUCLEOTIDE SEQUENCE [LARGE SCALE GENOMIC DNA]</scope>
    <source>
        <strain evidence="1 2">BCC12</strain>
    </source>
</reference>
<dbReference type="EMBL" id="RJPJ01000003">
    <property type="protein sequence ID" value="RSJ68088.1"/>
    <property type="molecule type" value="Genomic_DNA"/>
</dbReference>
<gene>
    <name evidence="1" type="ORF">D8802_03600</name>
</gene>
<comment type="caution">
    <text evidence="1">The sequence shown here is derived from an EMBL/GenBank/DDBJ whole genome shotgun (WGS) entry which is preliminary data.</text>
</comment>
<organism evidence="1 2">
    <name type="scientific">Streptococcus oralis</name>
    <dbReference type="NCBI Taxonomy" id="1303"/>
    <lineage>
        <taxon>Bacteria</taxon>
        <taxon>Bacillati</taxon>
        <taxon>Bacillota</taxon>
        <taxon>Bacilli</taxon>
        <taxon>Lactobacillales</taxon>
        <taxon>Streptococcaceae</taxon>
        <taxon>Streptococcus</taxon>
    </lineage>
</organism>
<dbReference type="OrthoDB" id="9863203at2"/>
<protein>
    <submittedName>
        <fullName evidence="1">Uncharacterized protein</fullName>
    </submittedName>
</protein>
<proteinExistence type="predicted"/>
<sequence>MEFIRLGTFCQIINNSLFERINSDFEFKKNQESVVTMILRILSYDSNDELDEKYNGEDGEKILDKPYCSKICKGTEKIHLSLLKFLQKDDYIERISTVEGQFSSIEDDAYFSKSVACRKILELFTSPTYKIIEFIENPHIENRWEIDVNQLEELYKNKEYDRFLATSLVFIATYISNLDKKHQPELQEIASLPEVSSEMFDSICRGRCFDSFRRKIRIIPRKATKDFLIKSETVFESKFVNPRLMEDGKLTYSFSFETKEEAENHHLKVTINGEDLEVHSRLDTSCDSVYPNKLIHSVHDIPHHRYYEVKLEVEQIRKCPVFQTSYRLTAPCKSFKVNVSVIGEDKDDWVTSFNMFSQAKYRDSKHNRINTIPGSNADSVDINQWISERTGYSLNVRPKRDKWLDYIPDIDKT</sequence>
<evidence type="ECO:0000313" key="2">
    <source>
        <dbReference type="Proteomes" id="UP000280182"/>
    </source>
</evidence>